<evidence type="ECO:0000313" key="2">
    <source>
        <dbReference type="Proteomes" id="UP001221413"/>
    </source>
</evidence>
<dbReference type="EMBL" id="JAQGDS010000001">
    <property type="protein sequence ID" value="KAJ6264470.1"/>
    <property type="molecule type" value="Genomic_DNA"/>
</dbReference>
<sequence>MPTLVVPPHHHHHHQPYTYTYNYTPSADVLWLLHVKAAPRPAPQPSAVTSHLPRTLDTSFFAAPSMAPADVAALSGDMALARSIRFLPYRSPDDCIDAIRAFSKQQKRKHPSNQNHNYKNRQNIGDEIRAPLIPEEWYPGFWYYVKLRGEYIARHPAVRSVSNRGRFLRRRDDDDDSW</sequence>
<proteinExistence type="predicted"/>
<accession>A0AAD6J575</accession>
<dbReference type="AlphaFoldDB" id="A0AAD6J575"/>
<dbReference type="Proteomes" id="UP001221413">
    <property type="component" value="Unassembled WGS sequence"/>
</dbReference>
<comment type="caution">
    <text evidence="1">The sequence shown here is derived from an EMBL/GenBank/DDBJ whole genome shotgun (WGS) entry which is preliminary data.</text>
</comment>
<evidence type="ECO:0000313" key="1">
    <source>
        <dbReference type="EMBL" id="KAJ6264470.1"/>
    </source>
</evidence>
<protein>
    <submittedName>
        <fullName evidence="1">Uncharacterized protein</fullName>
    </submittedName>
</protein>
<keyword evidence="2" id="KW-1185">Reference proteome</keyword>
<gene>
    <name evidence="1" type="ORF">Dda_0616</name>
</gene>
<organism evidence="1 2">
    <name type="scientific">Drechslerella dactyloides</name>
    <name type="common">Nematode-trapping fungus</name>
    <name type="synonym">Arthrobotrys dactyloides</name>
    <dbReference type="NCBI Taxonomy" id="74499"/>
    <lineage>
        <taxon>Eukaryota</taxon>
        <taxon>Fungi</taxon>
        <taxon>Dikarya</taxon>
        <taxon>Ascomycota</taxon>
        <taxon>Pezizomycotina</taxon>
        <taxon>Orbiliomycetes</taxon>
        <taxon>Orbiliales</taxon>
        <taxon>Orbiliaceae</taxon>
        <taxon>Drechslerella</taxon>
    </lineage>
</organism>
<name>A0AAD6J575_DREDA</name>
<reference evidence="1" key="1">
    <citation type="submission" date="2023-01" db="EMBL/GenBank/DDBJ databases">
        <title>The chitinases involved in constricting ring structure development in the nematode-trapping fungus Drechslerella dactyloides.</title>
        <authorList>
            <person name="Wang R."/>
            <person name="Zhang L."/>
            <person name="Tang P."/>
            <person name="Li S."/>
            <person name="Liang L."/>
        </authorList>
    </citation>
    <scope>NUCLEOTIDE SEQUENCE</scope>
    <source>
        <strain evidence="1">YMF1.00031</strain>
    </source>
</reference>